<gene>
    <name evidence="2" type="primary">LOC142174513</name>
</gene>
<reference evidence="1" key="1">
    <citation type="journal article" date="2014" name="Nat. Commun.">
        <title>The tobacco genome sequence and its comparison with those of tomato and potato.</title>
        <authorList>
            <person name="Sierro N."/>
            <person name="Battey J.N."/>
            <person name="Ouadi S."/>
            <person name="Bakaher N."/>
            <person name="Bovet L."/>
            <person name="Willig A."/>
            <person name="Goepfert S."/>
            <person name="Peitsch M.C."/>
            <person name="Ivanov N.V."/>
        </authorList>
    </citation>
    <scope>NUCLEOTIDE SEQUENCE [LARGE SCALE GENOMIC DNA]</scope>
</reference>
<protein>
    <submittedName>
        <fullName evidence="2">Uncharacterized protein LOC142174513</fullName>
    </submittedName>
</protein>
<name>A0AC58TGR8_TOBAC</name>
<keyword evidence="1" id="KW-1185">Reference proteome</keyword>
<sequence>MVFIDLEKAYDKVPREVLWRCLEARGVPVAYIRVIQDMYDRAKTRVRTEGGDSDYFPVEMGLHQGSTLSPFLFSLALDSLTRHIQGEVPWCLLFADDIVLIDETRGGVNERLEEADEDVKLDTQVIARRESFKYLGSIIQKDREIDEDATHRIGAGWMKLRLASGVLCDKNMRVAEMRMLRWMCGHTRLDRIRNEVIQDKVGVAPVEAKMSEARLRWFGHVKRRSTDAPVRRCEGLALAGVRRDRGKPKKSWGEVIRRDKALLELTKDMTLDRRVWRLKIRVEG</sequence>
<proteinExistence type="predicted"/>
<dbReference type="RefSeq" id="XP_075096420.1">
    <property type="nucleotide sequence ID" value="XM_075240319.1"/>
</dbReference>
<dbReference type="Proteomes" id="UP000790787">
    <property type="component" value="Chromosome 20"/>
</dbReference>
<evidence type="ECO:0000313" key="1">
    <source>
        <dbReference type="Proteomes" id="UP000790787"/>
    </source>
</evidence>
<accession>A0AC58TGR8</accession>
<organism evidence="1 2">
    <name type="scientific">Nicotiana tabacum</name>
    <name type="common">Common tobacco</name>
    <dbReference type="NCBI Taxonomy" id="4097"/>
    <lineage>
        <taxon>Eukaryota</taxon>
        <taxon>Viridiplantae</taxon>
        <taxon>Streptophyta</taxon>
        <taxon>Embryophyta</taxon>
        <taxon>Tracheophyta</taxon>
        <taxon>Spermatophyta</taxon>
        <taxon>Magnoliopsida</taxon>
        <taxon>eudicotyledons</taxon>
        <taxon>Gunneridae</taxon>
        <taxon>Pentapetalae</taxon>
        <taxon>asterids</taxon>
        <taxon>lamiids</taxon>
        <taxon>Solanales</taxon>
        <taxon>Solanaceae</taxon>
        <taxon>Nicotianoideae</taxon>
        <taxon>Nicotianeae</taxon>
        <taxon>Nicotiana</taxon>
    </lineage>
</organism>
<evidence type="ECO:0000313" key="2">
    <source>
        <dbReference type="RefSeq" id="XP_075096420.1"/>
    </source>
</evidence>
<reference evidence="2" key="2">
    <citation type="submission" date="2025-08" db="UniProtKB">
        <authorList>
            <consortium name="RefSeq"/>
        </authorList>
    </citation>
    <scope>IDENTIFICATION</scope>
    <source>
        <tissue evidence="2">Leaf</tissue>
    </source>
</reference>